<feature type="transmembrane region" description="Helical" evidence="9">
    <location>
        <begin position="53"/>
        <end position="71"/>
    </location>
</feature>
<evidence type="ECO:0000256" key="5">
    <source>
        <dbReference type="ARBA" id="ARBA00022692"/>
    </source>
</evidence>
<feature type="domain" description="Tripartite ATP-independent periplasmic transporters DctQ component" evidence="10">
    <location>
        <begin position="30"/>
        <end position="155"/>
    </location>
</feature>
<proteinExistence type="inferred from homology"/>
<evidence type="ECO:0000256" key="1">
    <source>
        <dbReference type="ARBA" id="ARBA00004429"/>
    </source>
</evidence>
<feature type="transmembrane region" description="Helical" evidence="9">
    <location>
        <begin position="12"/>
        <end position="33"/>
    </location>
</feature>
<dbReference type="OrthoDB" id="4964541at2"/>
<evidence type="ECO:0000313" key="12">
    <source>
        <dbReference type="Proteomes" id="UP000193307"/>
    </source>
</evidence>
<evidence type="ECO:0000256" key="2">
    <source>
        <dbReference type="ARBA" id="ARBA00022448"/>
    </source>
</evidence>
<evidence type="ECO:0000256" key="9">
    <source>
        <dbReference type="RuleBase" id="RU369079"/>
    </source>
</evidence>
<dbReference type="GO" id="GO:0005886">
    <property type="term" value="C:plasma membrane"/>
    <property type="evidence" value="ECO:0007669"/>
    <property type="project" value="UniProtKB-SubCell"/>
</dbReference>
<keyword evidence="6 9" id="KW-1133">Transmembrane helix</keyword>
<keyword evidence="5 9" id="KW-0812">Transmembrane</keyword>
<dbReference type="InterPro" id="IPR007387">
    <property type="entry name" value="TRAP_DctQ"/>
</dbReference>
<keyword evidence="4 9" id="KW-0997">Cell inner membrane</keyword>
<dbReference type="Pfam" id="PF04290">
    <property type="entry name" value="DctQ"/>
    <property type="match status" value="1"/>
</dbReference>
<evidence type="ECO:0000313" key="11">
    <source>
        <dbReference type="EMBL" id="SLN69601.1"/>
    </source>
</evidence>
<evidence type="ECO:0000256" key="3">
    <source>
        <dbReference type="ARBA" id="ARBA00022475"/>
    </source>
</evidence>
<organism evidence="11 12">
    <name type="scientific">Pacificibacter marinus</name>
    <dbReference type="NCBI Taxonomy" id="658057"/>
    <lineage>
        <taxon>Bacteria</taxon>
        <taxon>Pseudomonadati</taxon>
        <taxon>Pseudomonadota</taxon>
        <taxon>Alphaproteobacteria</taxon>
        <taxon>Rhodobacterales</taxon>
        <taxon>Roseobacteraceae</taxon>
        <taxon>Pacificibacter</taxon>
    </lineage>
</organism>
<protein>
    <recommendedName>
        <fullName evidence="9">TRAP transporter small permease protein</fullName>
    </recommendedName>
</protein>
<sequence>MISEASSRAFFARLTCLGIAIGMGLLAAIAFLVVLQVAARNLFDMGLPWADELARFCCIGMVFLATPALAGRRVMVSVSMLPDAMNAAVRKWMILFADITTLVFSGFLLWGFAEFLPRAGKFLTPAMGVPNWFYYSLALCGSLLLAAIAITRITATLTGRDPSAPYHETRDETGLPI</sequence>
<keyword evidence="2 9" id="KW-0813">Transport</keyword>
<dbReference type="PANTHER" id="PTHR35011">
    <property type="entry name" value="2,3-DIKETO-L-GULONATE TRAP TRANSPORTER SMALL PERMEASE PROTEIN YIAM"/>
    <property type="match status" value="1"/>
</dbReference>
<evidence type="ECO:0000256" key="4">
    <source>
        <dbReference type="ARBA" id="ARBA00022519"/>
    </source>
</evidence>
<dbReference type="STRING" id="658057.SAMN04488032_12030"/>
<gene>
    <name evidence="11" type="ORF">PAM7971_03722</name>
</gene>
<accession>A0A1Y5TQB5</accession>
<keyword evidence="3" id="KW-1003">Cell membrane</keyword>
<keyword evidence="7 9" id="KW-0472">Membrane</keyword>
<dbReference type="GO" id="GO:0022857">
    <property type="term" value="F:transmembrane transporter activity"/>
    <property type="evidence" value="ECO:0007669"/>
    <property type="project" value="UniProtKB-UniRule"/>
</dbReference>
<evidence type="ECO:0000256" key="7">
    <source>
        <dbReference type="ARBA" id="ARBA00023136"/>
    </source>
</evidence>
<dbReference type="AlphaFoldDB" id="A0A1Y5TQB5"/>
<dbReference type="EMBL" id="FWFW01000019">
    <property type="protein sequence ID" value="SLN69601.1"/>
    <property type="molecule type" value="Genomic_DNA"/>
</dbReference>
<keyword evidence="12" id="KW-1185">Reference proteome</keyword>
<comment type="subunit">
    <text evidence="9">The complex comprises the extracytoplasmic solute receptor protein and the two transmembrane proteins.</text>
</comment>
<comment type="function">
    <text evidence="9">Part of the tripartite ATP-independent periplasmic (TRAP) transport system.</text>
</comment>
<dbReference type="Proteomes" id="UP000193307">
    <property type="component" value="Unassembled WGS sequence"/>
</dbReference>
<dbReference type="PANTHER" id="PTHR35011:SF2">
    <property type="entry name" value="2,3-DIKETO-L-GULONATE TRAP TRANSPORTER SMALL PERMEASE PROTEIN YIAM"/>
    <property type="match status" value="1"/>
</dbReference>
<feature type="transmembrane region" description="Helical" evidence="9">
    <location>
        <begin position="92"/>
        <end position="112"/>
    </location>
</feature>
<dbReference type="GO" id="GO:0015740">
    <property type="term" value="P:C4-dicarboxylate transport"/>
    <property type="evidence" value="ECO:0007669"/>
    <property type="project" value="TreeGrafter"/>
</dbReference>
<comment type="similarity">
    <text evidence="8 9">Belongs to the TRAP transporter small permease family.</text>
</comment>
<dbReference type="InterPro" id="IPR055348">
    <property type="entry name" value="DctQ"/>
</dbReference>
<feature type="transmembrane region" description="Helical" evidence="9">
    <location>
        <begin position="132"/>
        <end position="150"/>
    </location>
</feature>
<evidence type="ECO:0000259" key="10">
    <source>
        <dbReference type="Pfam" id="PF04290"/>
    </source>
</evidence>
<name>A0A1Y5TQB5_9RHOB</name>
<evidence type="ECO:0000256" key="6">
    <source>
        <dbReference type="ARBA" id="ARBA00022989"/>
    </source>
</evidence>
<reference evidence="11 12" key="1">
    <citation type="submission" date="2017-03" db="EMBL/GenBank/DDBJ databases">
        <authorList>
            <person name="Afonso C.L."/>
            <person name="Miller P.J."/>
            <person name="Scott M.A."/>
            <person name="Spackman E."/>
            <person name="Goraichik I."/>
            <person name="Dimitrov K.M."/>
            <person name="Suarez D.L."/>
            <person name="Swayne D.E."/>
        </authorList>
    </citation>
    <scope>NUCLEOTIDE SEQUENCE [LARGE SCALE GENOMIC DNA]</scope>
    <source>
        <strain evidence="11 12">CECT 7971</strain>
    </source>
</reference>
<evidence type="ECO:0000256" key="8">
    <source>
        <dbReference type="ARBA" id="ARBA00038436"/>
    </source>
</evidence>
<comment type="subcellular location">
    <subcellularLocation>
        <location evidence="1 9">Cell inner membrane</location>
        <topology evidence="1 9">Multi-pass membrane protein</topology>
    </subcellularLocation>
</comment>